<comment type="caution">
    <text evidence="15">The sequence shown here is derived from an EMBL/GenBank/DDBJ whole genome shotgun (WGS) entry which is preliminary data.</text>
</comment>
<dbReference type="EMBL" id="JAPDDR010000007">
    <property type="protein sequence ID" value="MCW1914881.1"/>
    <property type="molecule type" value="Genomic_DNA"/>
</dbReference>
<dbReference type="NCBIfam" id="NF002288">
    <property type="entry name" value="PRK01212.1-4"/>
    <property type="match status" value="1"/>
</dbReference>
<evidence type="ECO:0000256" key="8">
    <source>
        <dbReference type="ARBA" id="ARBA00022741"/>
    </source>
</evidence>
<evidence type="ECO:0000256" key="9">
    <source>
        <dbReference type="ARBA" id="ARBA00022777"/>
    </source>
</evidence>
<dbReference type="Pfam" id="PF00288">
    <property type="entry name" value="GHMP_kinases_N"/>
    <property type="match status" value="1"/>
</dbReference>
<dbReference type="InterPro" id="IPR006203">
    <property type="entry name" value="GHMP_knse_ATP-bd_CS"/>
</dbReference>
<reference evidence="15" key="1">
    <citation type="submission" date="2022-10" db="EMBL/GenBank/DDBJ databases">
        <title>Luteolibacter sp. GHJ8, whole genome shotgun sequencing project.</title>
        <authorList>
            <person name="Zhao G."/>
            <person name="Shen L."/>
        </authorList>
    </citation>
    <scope>NUCLEOTIDE SEQUENCE</scope>
    <source>
        <strain evidence="15">GHJ8</strain>
    </source>
</reference>
<dbReference type="NCBIfam" id="TIGR00191">
    <property type="entry name" value="thrB"/>
    <property type="match status" value="1"/>
</dbReference>
<dbReference type="PROSITE" id="PS00627">
    <property type="entry name" value="GHMP_KINASES_ATP"/>
    <property type="match status" value="1"/>
</dbReference>
<dbReference type="InterPro" id="IPR013750">
    <property type="entry name" value="GHMP_kinase_C_dom"/>
</dbReference>
<dbReference type="EC" id="2.7.1.39" evidence="3 12"/>
<name>A0ABT3G5V6_9BACT</name>
<dbReference type="Proteomes" id="UP001165653">
    <property type="component" value="Unassembled WGS sequence"/>
</dbReference>
<dbReference type="InterPro" id="IPR006204">
    <property type="entry name" value="GHMP_kinase_N_dom"/>
</dbReference>
<dbReference type="PRINTS" id="PR00958">
    <property type="entry name" value="HOMSERKINASE"/>
</dbReference>
<evidence type="ECO:0000259" key="14">
    <source>
        <dbReference type="Pfam" id="PF08544"/>
    </source>
</evidence>
<dbReference type="Gene3D" id="3.30.70.890">
    <property type="entry name" value="GHMP kinase, C-terminal domain"/>
    <property type="match status" value="1"/>
</dbReference>
<evidence type="ECO:0000256" key="10">
    <source>
        <dbReference type="ARBA" id="ARBA00022840"/>
    </source>
</evidence>
<evidence type="ECO:0000256" key="5">
    <source>
        <dbReference type="ARBA" id="ARBA00022605"/>
    </source>
</evidence>
<keyword evidence="12" id="KW-0963">Cytoplasm</keyword>
<dbReference type="SUPFAM" id="SSF55060">
    <property type="entry name" value="GHMP Kinase, C-terminal domain"/>
    <property type="match status" value="1"/>
</dbReference>
<organism evidence="15 16">
    <name type="scientific">Luteolibacter rhizosphaerae</name>
    <dbReference type="NCBI Taxonomy" id="2989719"/>
    <lineage>
        <taxon>Bacteria</taxon>
        <taxon>Pseudomonadati</taxon>
        <taxon>Verrucomicrobiota</taxon>
        <taxon>Verrucomicrobiia</taxon>
        <taxon>Verrucomicrobiales</taxon>
        <taxon>Verrucomicrobiaceae</taxon>
        <taxon>Luteolibacter</taxon>
    </lineage>
</organism>
<dbReference type="InterPro" id="IPR036554">
    <property type="entry name" value="GHMP_kinase_C_sf"/>
</dbReference>
<dbReference type="HAMAP" id="MF_00384">
    <property type="entry name" value="Homoser_kinase"/>
    <property type="match status" value="1"/>
</dbReference>
<evidence type="ECO:0000256" key="2">
    <source>
        <dbReference type="ARBA" id="ARBA00007370"/>
    </source>
</evidence>
<evidence type="ECO:0000256" key="6">
    <source>
        <dbReference type="ARBA" id="ARBA00022679"/>
    </source>
</evidence>
<dbReference type="InterPro" id="IPR000870">
    <property type="entry name" value="Homoserine_kinase"/>
</dbReference>
<sequence length="333" mass="35082">MSLGLLGLLLPALMLKEAIQEVRVFAPATVANVACGYDVLGFAIDAPGDEVIVRHCDKPGLHITKITGDEGKLPKNPEKNTAGVAALDLLRHLGMTDLGIEMEIHKKMPFGSGLGSSAASAVAGAFAVNRLIGEPLSKKQLLPFAMAGEASADGAWHADNVGPCLLGGIVFIRSNDELDVAQLPAPKNLWAAVVHPDIEVLTKVAREILPKDIPLVNATQQIGNLGGLLCGIIQEDYGLISRSIHDVIAEPRRQKLIPEFYKAKRAALAAGALGFSISGAGPSVFALCEGEETARKVGEAISKVFSAIPLGNQVYVSKINPHGVHVVDEKKPK</sequence>
<comment type="catalytic activity">
    <reaction evidence="11 12">
        <text>L-homoserine + ATP = O-phospho-L-homoserine + ADP + H(+)</text>
        <dbReference type="Rhea" id="RHEA:13985"/>
        <dbReference type="ChEBI" id="CHEBI:15378"/>
        <dbReference type="ChEBI" id="CHEBI:30616"/>
        <dbReference type="ChEBI" id="CHEBI:57476"/>
        <dbReference type="ChEBI" id="CHEBI:57590"/>
        <dbReference type="ChEBI" id="CHEBI:456216"/>
        <dbReference type="EC" id="2.7.1.39"/>
    </reaction>
</comment>
<comment type="subcellular location">
    <subcellularLocation>
        <location evidence="12">Cytoplasm</location>
    </subcellularLocation>
</comment>
<dbReference type="SUPFAM" id="SSF54211">
    <property type="entry name" value="Ribosomal protein S5 domain 2-like"/>
    <property type="match status" value="1"/>
</dbReference>
<evidence type="ECO:0000313" key="15">
    <source>
        <dbReference type="EMBL" id="MCW1914881.1"/>
    </source>
</evidence>
<evidence type="ECO:0000259" key="13">
    <source>
        <dbReference type="Pfam" id="PF00288"/>
    </source>
</evidence>
<comment type="pathway">
    <text evidence="1 12">Amino-acid biosynthesis; L-threonine biosynthesis; L-threonine from L-aspartate: step 4/5.</text>
</comment>
<dbReference type="Gene3D" id="3.30.230.10">
    <property type="match status" value="1"/>
</dbReference>
<dbReference type="InterPro" id="IPR014721">
    <property type="entry name" value="Ribsml_uS5_D2-typ_fold_subgr"/>
</dbReference>
<feature type="domain" description="GHMP kinase N-terminal" evidence="13">
    <location>
        <begin position="84"/>
        <end position="168"/>
    </location>
</feature>
<dbReference type="GO" id="GO:0004413">
    <property type="term" value="F:homoserine kinase activity"/>
    <property type="evidence" value="ECO:0007669"/>
    <property type="project" value="UniProtKB-EC"/>
</dbReference>
<accession>A0ABT3G5V6</accession>
<keyword evidence="7 12" id="KW-0791">Threonine biosynthesis</keyword>
<keyword evidence="6 12" id="KW-0808">Transferase</keyword>
<comment type="similarity">
    <text evidence="2 12">Belongs to the GHMP kinase family. Homoserine kinase subfamily.</text>
</comment>
<dbReference type="PIRSF" id="PIRSF000676">
    <property type="entry name" value="Homoser_kin"/>
    <property type="match status" value="1"/>
</dbReference>
<dbReference type="InterPro" id="IPR020568">
    <property type="entry name" value="Ribosomal_Su5_D2-typ_SF"/>
</dbReference>
<evidence type="ECO:0000256" key="1">
    <source>
        <dbReference type="ARBA" id="ARBA00005015"/>
    </source>
</evidence>
<evidence type="ECO:0000256" key="11">
    <source>
        <dbReference type="ARBA" id="ARBA00049375"/>
    </source>
</evidence>
<comment type="function">
    <text evidence="12">Catalyzes the ATP-dependent phosphorylation of L-homoserine to L-homoserine phosphate.</text>
</comment>
<evidence type="ECO:0000256" key="3">
    <source>
        <dbReference type="ARBA" id="ARBA00012078"/>
    </source>
</evidence>
<keyword evidence="5 12" id="KW-0028">Amino-acid biosynthesis</keyword>
<gene>
    <name evidence="12" type="primary">thrB</name>
    <name evidence="15" type="ORF">OJ996_14935</name>
</gene>
<keyword evidence="16" id="KW-1185">Reference proteome</keyword>
<proteinExistence type="inferred from homology"/>
<feature type="domain" description="GHMP kinase C-terminal" evidence="14">
    <location>
        <begin position="233"/>
        <end position="306"/>
    </location>
</feature>
<evidence type="ECO:0000256" key="4">
    <source>
        <dbReference type="ARBA" id="ARBA00017858"/>
    </source>
</evidence>
<evidence type="ECO:0000313" key="16">
    <source>
        <dbReference type="Proteomes" id="UP001165653"/>
    </source>
</evidence>
<keyword evidence="8 12" id="KW-0547">Nucleotide-binding</keyword>
<protein>
    <recommendedName>
        <fullName evidence="4 12">Homoserine kinase</fullName>
        <shortName evidence="12">HK</shortName>
        <shortName evidence="12">HSK</shortName>
        <ecNumber evidence="3 12">2.7.1.39</ecNumber>
    </recommendedName>
</protein>
<keyword evidence="9 12" id="KW-0418">Kinase</keyword>
<feature type="binding site" evidence="12">
    <location>
        <begin position="109"/>
        <end position="119"/>
    </location>
    <ligand>
        <name>ATP</name>
        <dbReference type="ChEBI" id="CHEBI:30616"/>
    </ligand>
</feature>
<evidence type="ECO:0000256" key="7">
    <source>
        <dbReference type="ARBA" id="ARBA00022697"/>
    </source>
</evidence>
<evidence type="ECO:0000256" key="12">
    <source>
        <dbReference type="HAMAP-Rule" id="MF_00384"/>
    </source>
</evidence>
<dbReference type="PANTHER" id="PTHR20861:SF1">
    <property type="entry name" value="HOMOSERINE KINASE"/>
    <property type="match status" value="1"/>
</dbReference>
<dbReference type="Pfam" id="PF08544">
    <property type="entry name" value="GHMP_kinases_C"/>
    <property type="match status" value="1"/>
</dbReference>
<dbReference type="PANTHER" id="PTHR20861">
    <property type="entry name" value="HOMOSERINE/4-DIPHOSPHOCYTIDYL-2-C-METHYL-D-ERYTHRITOL KINASE"/>
    <property type="match status" value="1"/>
</dbReference>
<keyword evidence="10 12" id="KW-0067">ATP-binding</keyword>